<accession>A0AAD1X5Q1</accession>
<reference evidence="2" key="1">
    <citation type="submission" date="2023-07" db="EMBL/GenBank/DDBJ databases">
        <authorList>
            <consortium name="AG Swart"/>
            <person name="Singh M."/>
            <person name="Singh A."/>
            <person name="Seah K."/>
            <person name="Emmerich C."/>
        </authorList>
    </citation>
    <scope>NUCLEOTIDE SEQUENCE</scope>
    <source>
        <strain evidence="2">DP1</strain>
    </source>
</reference>
<evidence type="ECO:0000256" key="1">
    <source>
        <dbReference type="SAM" id="MobiDB-lite"/>
    </source>
</evidence>
<gene>
    <name evidence="2" type="ORF">ECRASSUSDP1_LOCUS1040</name>
</gene>
<protein>
    <submittedName>
        <fullName evidence="2">Uncharacterized protein</fullName>
    </submittedName>
</protein>
<keyword evidence="3" id="KW-1185">Reference proteome</keyword>
<evidence type="ECO:0000313" key="3">
    <source>
        <dbReference type="Proteomes" id="UP001295684"/>
    </source>
</evidence>
<feature type="region of interest" description="Disordered" evidence="1">
    <location>
        <begin position="243"/>
        <end position="292"/>
    </location>
</feature>
<comment type="caution">
    <text evidence="2">The sequence shown here is derived from an EMBL/GenBank/DDBJ whole genome shotgun (WGS) entry which is preliminary data.</text>
</comment>
<proteinExistence type="predicted"/>
<dbReference type="EMBL" id="CAMPGE010000980">
    <property type="protein sequence ID" value="CAI2359747.1"/>
    <property type="molecule type" value="Genomic_DNA"/>
</dbReference>
<feature type="region of interest" description="Disordered" evidence="1">
    <location>
        <begin position="151"/>
        <end position="171"/>
    </location>
</feature>
<organism evidence="2 3">
    <name type="scientific">Euplotes crassus</name>
    <dbReference type="NCBI Taxonomy" id="5936"/>
    <lineage>
        <taxon>Eukaryota</taxon>
        <taxon>Sar</taxon>
        <taxon>Alveolata</taxon>
        <taxon>Ciliophora</taxon>
        <taxon>Intramacronucleata</taxon>
        <taxon>Spirotrichea</taxon>
        <taxon>Hypotrichia</taxon>
        <taxon>Euplotida</taxon>
        <taxon>Euplotidae</taxon>
        <taxon>Moneuplotes</taxon>
    </lineage>
</organism>
<dbReference type="Proteomes" id="UP001295684">
    <property type="component" value="Unassembled WGS sequence"/>
</dbReference>
<feature type="compositionally biased region" description="Basic residues" evidence="1">
    <location>
        <begin position="154"/>
        <end position="163"/>
    </location>
</feature>
<sequence>MSNSSEKLDQLEKAKALKRKYFEIIDGLFERNNIQAEYEFFDTPQFQDENKMFTIQRYKSARRKLIEDQLKQKQLKLCYSYCKLLDPLARDSEIINRALMRGKFTLKCKKDADNAQVIEEFVQEPLAFYIHKARHFIDKVIKKENNIVKSLSPRGKKGSRRQIRSPFSSLQNKAQQLNLPKKIRSIASNLRINPKRKKITKKFKGPKSPDLGTQFELTINVRDEADPLAILNSPAKEHKFSNLNVFGGENRQNQSRAGMNKKKSGPDYSLKTQNNNDLFPRHLDSSQTPRNNIKIGKFEGPNQYNLEKKITREISKKLHIDTSDNIVKNNFMANSPPKSPNFSNFHSEDRSARMYYLNKKDDIKKKLFRIGSNKFIGNSSATEEDQPPVGFLNIEDKAVEKNVIACKLPVTSHISSRRRIRKESESTRKEIKACNNFKTRKVNQKLRTIVQKCDDIVQDEPCSSVFEGIEYNIIKEQFMTNKRNYLSQLLQKYDDTPIDSNNMLVKLIQELTSEKYNDDRNKDEVVKEYKISQMPSKFIRNKTLI</sequence>
<evidence type="ECO:0000313" key="2">
    <source>
        <dbReference type="EMBL" id="CAI2359747.1"/>
    </source>
</evidence>
<name>A0AAD1X5Q1_EUPCR</name>
<dbReference type="AlphaFoldDB" id="A0AAD1X5Q1"/>